<feature type="transmembrane region" description="Helical" evidence="9">
    <location>
        <begin position="32"/>
        <end position="55"/>
    </location>
</feature>
<evidence type="ECO:0000256" key="8">
    <source>
        <dbReference type="ARBA" id="ARBA00023204"/>
    </source>
</evidence>
<dbReference type="SUPFAM" id="SSF56219">
    <property type="entry name" value="DNase I-like"/>
    <property type="match status" value="1"/>
</dbReference>
<dbReference type="PANTHER" id="PTHR15822:SF4">
    <property type="entry name" value="TYROSYL-DNA PHOSPHODIESTERASE 2"/>
    <property type="match status" value="1"/>
</dbReference>
<keyword evidence="7" id="KW-0460">Magnesium</keyword>
<keyword evidence="11" id="KW-0255">Endonuclease</keyword>
<feature type="transmembrane region" description="Helical" evidence="9">
    <location>
        <begin position="7"/>
        <end position="26"/>
    </location>
</feature>
<dbReference type="PANTHER" id="PTHR15822">
    <property type="entry name" value="TRAF AND TNF RECEPTOR-ASSOCIATED PROTEIN"/>
    <property type="match status" value="1"/>
</dbReference>
<keyword evidence="9" id="KW-0812">Transmembrane</keyword>
<accession>A0AAE3XLW3</accession>
<keyword evidence="9" id="KW-0472">Membrane</keyword>
<evidence type="ECO:0000313" key="11">
    <source>
        <dbReference type="EMBL" id="MDR6238837.1"/>
    </source>
</evidence>
<evidence type="ECO:0000256" key="3">
    <source>
        <dbReference type="ARBA" id="ARBA00022722"/>
    </source>
</evidence>
<evidence type="ECO:0000256" key="6">
    <source>
        <dbReference type="ARBA" id="ARBA00022801"/>
    </source>
</evidence>
<dbReference type="InterPro" id="IPR051547">
    <property type="entry name" value="TDP2-like"/>
</dbReference>
<dbReference type="InterPro" id="IPR005135">
    <property type="entry name" value="Endo/exonuclease/phosphatase"/>
</dbReference>
<evidence type="ECO:0000256" key="1">
    <source>
        <dbReference type="ARBA" id="ARBA00001936"/>
    </source>
</evidence>
<evidence type="ECO:0000256" key="2">
    <source>
        <dbReference type="ARBA" id="ARBA00001946"/>
    </source>
</evidence>
<evidence type="ECO:0000259" key="10">
    <source>
        <dbReference type="Pfam" id="PF03372"/>
    </source>
</evidence>
<dbReference type="AlphaFoldDB" id="A0AAE3XLW3"/>
<dbReference type="PROSITE" id="PS51257">
    <property type="entry name" value="PROKAR_LIPOPROTEIN"/>
    <property type="match status" value="1"/>
</dbReference>
<dbReference type="GO" id="GO:0046872">
    <property type="term" value="F:metal ion binding"/>
    <property type="evidence" value="ECO:0007669"/>
    <property type="project" value="UniProtKB-KW"/>
</dbReference>
<keyword evidence="5" id="KW-0227">DNA damage</keyword>
<dbReference type="EMBL" id="JAVDQD010000002">
    <property type="protein sequence ID" value="MDR6238837.1"/>
    <property type="molecule type" value="Genomic_DNA"/>
</dbReference>
<feature type="domain" description="Endonuclease/exonuclease/phosphatase" evidence="10">
    <location>
        <begin position="101"/>
        <end position="320"/>
    </location>
</feature>
<evidence type="ECO:0000256" key="9">
    <source>
        <dbReference type="SAM" id="Phobius"/>
    </source>
</evidence>
<keyword evidence="8" id="KW-0234">DNA repair</keyword>
<comment type="caution">
    <text evidence="11">The sequence shown here is derived from an EMBL/GenBank/DDBJ whole genome shotgun (WGS) entry which is preliminary data.</text>
</comment>
<dbReference type="RefSeq" id="WP_309938343.1">
    <property type="nucleotide sequence ID" value="NZ_AP025305.1"/>
</dbReference>
<keyword evidence="9" id="KW-1133">Transmembrane helix</keyword>
<evidence type="ECO:0000256" key="4">
    <source>
        <dbReference type="ARBA" id="ARBA00022723"/>
    </source>
</evidence>
<proteinExistence type="predicted"/>
<dbReference type="GO" id="GO:0004519">
    <property type="term" value="F:endonuclease activity"/>
    <property type="evidence" value="ECO:0007669"/>
    <property type="project" value="UniProtKB-KW"/>
</dbReference>
<dbReference type="GO" id="GO:0016787">
    <property type="term" value="F:hydrolase activity"/>
    <property type="evidence" value="ECO:0007669"/>
    <property type="project" value="UniProtKB-KW"/>
</dbReference>
<dbReference type="InterPro" id="IPR036691">
    <property type="entry name" value="Endo/exonu/phosph_ase_sf"/>
</dbReference>
<protein>
    <submittedName>
        <fullName evidence="11">Endonuclease/exonuclease/phosphatase (EEP) superfamily protein YafD</fullName>
    </submittedName>
</protein>
<sequence>MKTYQLSIFVRIIILAVFSLACFSVIGRDNFLLGTFLILFRWVLFLIALLVFYLLYKRQSKRKWKTIPIATMLILLLELSWTNIGKESLKASGKTTEISFMTYNIFFKNHQPKSSINIIKKKNPDIIAIQELTPKLKQLLDKQLSSEYRYKKTLAMKGTHGLGIYSKYKITSNEFLYNSNNLPYAQVLTVSVNKIKMQVTNVHLASPAIAVENPNKFLPLYLNNYEHRKNQLARINGKADEEQFDAQILLGDLNTTHYEPLIRELESQWVDLHSVSGTNQRFNFPNSAKIPPILTLDYIFAKGKINPVNAEVLHGGGSDHFPIYGKVSI</sequence>
<keyword evidence="12" id="KW-1185">Reference proteome</keyword>
<name>A0AAE3XLW3_9BACT</name>
<evidence type="ECO:0000256" key="5">
    <source>
        <dbReference type="ARBA" id="ARBA00022763"/>
    </source>
</evidence>
<organism evidence="11 12">
    <name type="scientific">Aureibacter tunicatorum</name>
    <dbReference type="NCBI Taxonomy" id="866807"/>
    <lineage>
        <taxon>Bacteria</taxon>
        <taxon>Pseudomonadati</taxon>
        <taxon>Bacteroidota</taxon>
        <taxon>Cytophagia</taxon>
        <taxon>Cytophagales</taxon>
        <taxon>Persicobacteraceae</taxon>
        <taxon>Aureibacter</taxon>
    </lineage>
</organism>
<reference evidence="11" key="1">
    <citation type="submission" date="2023-07" db="EMBL/GenBank/DDBJ databases">
        <title>Genomic Encyclopedia of Type Strains, Phase IV (KMG-IV): sequencing the most valuable type-strain genomes for metagenomic binning, comparative biology and taxonomic classification.</title>
        <authorList>
            <person name="Goeker M."/>
        </authorList>
    </citation>
    <scope>NUCLEOTIDE SEQUENCE</scope>
    <source>
        <strain evidence="11">DSM 26174</strain>
    </source>
</reference>
<comment type="cofactor">
    <cofactor evidence="1">
        <name>Mn(2+)</name>
        <dbReference type="ChEBI" id="CHEBI:29035"/>
    </cofactor>
</comment>
<evidence type="ECO:0000313" key="12">
    <source>
        <dbReference type="Proteomes" id="UP001185092"/>
    </source>
</evidence>
<dbReference type="Pfam" id="PF03372">
    <property type="entry name" value="Exo_endo_phos"/>
    <property type="match status" value="1"/>
</dbReference>
<keyword evidence="6" id="KW-0378">Hydrolase</keyword>
<gene>
    <name evidence="11" type="ORF">HNQ88_001874</name>
</gene>
<keyword evidence="3" id="KW-0540">Nuclease</keyword>
<dbReference type="GO" id="GO:0006281">
    <property type="term" value="P:DNA repair"/>
    <property type="evidence" value="ECO:0007669"/>
    <property type="project" value="UniProtKB-KW"/>
</dbReference>
<keyword evidence="4" id="KW-0479">Metal-binding</keyword>
<evidence type="ECO:0000256" key="7">
    <source>
        <dbReference type="ARBA" id="ARBA00022842"/>
    </source>
</evidence>
<comment type="cofactor">
    <cofactor evidence="2">
        <name>Mg(2+)</name>
        <dbReference type="ChEBI" id="CHEBI:18420"/>
    </cofactor>
</comment>
<dbReference type="Gene3D" id="3.60.10.10">
    <property type="entry name" value="Endonuclease/exonuclease/phosphatase"/>
    <property type="match status" value="1"/>
</dbReference>
<dbReference type="Proteomes" id="UP001185092">
    <property type="component" value="Unassembled WGS sequence"/>
</dbReference>